<dbReference type="AlphaFoldDB" id="E1YBK1"/>
<dbReference type="InterPro" id="IPR024983">
    <property type="entry name" value="CHAT_dom"/>
</dbReference>
<dbReference type="Pfam" id="PF12770">
    <property type="entry name" value="CHAT"/>
    <property type="match status" value="1"/>
</dbReference>
<gene>
    <name evidence="2" type="ORF">N47_G32690</name>
</gene>
<evidence type="ECO:0000313" key="2">
    <source>
        <dbReference type="EMBL" id="CBX27945.1"/>
    </source>
</evidence>
<organism evidence="2">
    <name type="scientific">uncultured Desulfobacterium sp</name>
    <dbReference type="NCBI Taxonomy" id="201089"/>
    <lineage>
        <taxon>Bacteria</taxon>
        <taxon>Pseudomonadati</taxon>
        <taxon>Thermodesulfobacteriota</taxon>
        <taxon>Desulfobacteria</taxon>
        <taxon>Desulfobacterales</taxon>
        <taxon>Desulfobacteriaceae</taxon>
        <taxon>Desulfobacterium</taxon>
        <taxon>environmental samples</taxon>
    </lineage>
</organism>
<name>E1YBK1_9BACT</name>
<sequence>MFEIRNIKLEILRPGPAHNQLLSPLTPYIALCGSDGPVTVYLPFEQRQLLSRLERLRYYVGGNAIAPSQREAELRDLGEIIGLFFGQVPALLAELGNNRAERGKLVHLRLSLSAFELGLVPFETAIAPNGFPGSGSPLFLQSNIPITLTREVRRGQPLPVKWDRPPRILFIFASPGGLATVPAENHLLALRRAIAPWVKVKDSVEDQVKEVKKMITVLPEATLDQIRITCADTEFTHVHILAHGAPYDNNIDKHYGLALCSSSNPAEIDIVDGERLAIALTPERATTSTGRNRPTVLSLATCDSANVNSVLTLGGSIAHELHAAGIPWVFASQFPLWMRASTICTEVLYKRLLKGADPRCILYELRQRLRTSCPETHDWASIVTYATVPWNFEKQVDEFRDKQTRDRIEIKFARIDDLLNNRKSESCADETVSSEMKVLSETIRKELKEWLDDTTVPTTPKERSELLGVSAASEKRIGIAYHKLSDKANKLQAYNNSCEFYRKAFQTDTTNSWVITQYLSMLAVIRQEKGDGMTGLAEKYGQLWNAALLIIDMQLPTLAGQDLAWAYGTLAELELLESIYAGEEYKEETSKDLIANYCKEIIETCEPDAFAVQSTERQFSRYTDIWKNEKWDALAKAALAVLGKR</sequence>
<protein>
    <recommendedName>
        <fullName evidence="1">CHAT domain-containing protein</fullName>
    </recommendedName>
</protein>
<evidence type="ECO:0000259" key="1">
    <source>
        <dbReference type="Pfam" id="PF12770"/>
    </source>
</evidence>
<proteinExistence type="predicted"/>
<accession>E1YBK1</accession>
<feature type="domain" description="CHAT" evidence="1">
    <location>
        <begin position="89"/>
        <end position="384"/>
    </location>
</feature>
<dbReference type="EMBL" id="FR695868">
    <property type="protein sequence ID" value="CBX27945.1"/>
    <property type="molecule type" value="Genomic_DNA"/>
</dbReference>
<reference evidence="2" key="1">
    <citation type="journal article" date="2011" name="Environ. Microbiol.">
        <title>Genomic insights into the metabolic potential of the polycyclic aromatic hydrocarbon degrading sulfate-reducing Deltaproteobacterium N47.</title>
        <authorList>
            <person name="Bergmann F."/>
            <person name="Selesi D."/>
            <person name="Weinmaier T."/>
            <person name="Tischler P."/>
            <person name="Rattei T."/>
            <person name="Meckenstock R.U."/>
        </authorList>
    </citation>
    <scope>NUCLEOTIDE SEQUENCE</scope>
</reference>